<dbReference type="EMBL" id="BMAU01021309">
    <property type="protein sequence ID" value="GFY11974.1"/>
    <property type="molecule type" value="Genomic_DNA"/>
</dbReference>
<organism evidence="1 2">
    <name type="scientific">Trichonephila clavipes</name>
    <name type="common">Golden silk orbweaver</name>
    <name type="synonym">Nephila clavipes</name>
    <dbReference type="NCBI Taxonomy" id="2585209"/>
    <lineage>
        <taxon>Eukaryota</taxon>
        <taxon>Metazoa</taxon>
        <taxon>Ecdysozoa</taxon>
        <taxon>Arthropoda</taxon>
        <taxon>Chelicerata</taxon>
        <taxon>Arachnida</taxon>
        <taxon>Araneae</taxon>
        <taxon>Araneomorphae</taxon>
        <taxon>Entelegynae</taxon>
        <taxon>Araneoidea</taxon>
        <taxon>Nephilidae</taxon>
        <taxon>Trichonephila</taxon>
    </lineage>
</organism>
<reference evidence="1" key="1">
    <citation type="submission" date="2020-08" db="EMBL/GenBank/DDBJ databases">
        <title>Multicomponent nature underlies the extraordinary mechanical properties of spider dragline silk.</title>
        <authorList>
            <person name="Kono N."/>
            <person name="Nakamura H."/>
            <person name="Mori M."/>
            <person name="Yoshida Y."/>
            <person name="Ohtoshi R."/>
            <person name="Malay A.D."/>
            <person name="Moran D.A.P."/>
            <person name="Tomita M."/>
            <person name="Numata K."/>
            <person name="Arakawa K."/>
        </authorList>
    </citation>
    <scope>NUCLEOTIDE SEQUENCE</scope>
</reference>
<comment type="caution">
    <text evidence="1">The sequence shown here is derived from an EMBL/GenBank/DDBJ whole genome shotgun (WGS) entry which is preliminary data.</text>
</comment>
<protein>
    <submittedName>
        <fullName evidence="1">Uncharacterized protein</fullName>
    </submittedName>
</protein>
<proteinExistence type="predicted"/>
<evidence type="ECO:0000313" key="2">
    <source>
        <dbReference type="Proteomes" id="UP000887159"/>
    </source>
</evidence>
<dbReference type="AlphaFoldDB" id="A0A8X6VGL8"/>
<accession>A0A8X6VGL8</accession>
<gene>
    <name evidence="1" type="ORF">TNCV_4974741</name>
</gene>
<dbReference type="Proteomes" id="UP000887159">
    <property type="component" value="Unassembled WGS sequence"/>
</dbReference>
<evidence type="ECO:0000313" key="1">
    <source>
        <dbReference type="EMBL" id="GFY11974.1"/>
    </source>
</evidence>
<sequence>MQIVLDVTKESSLKFCLFLAIIKSKMSVRHHLSDFDCERAAGLLRAGQSVITVASAMDVSKSVISLLKKVAEGKKAL</sequence>
<name>A0A8X6VGL8_TRICX</name>
<keyword evidence="2" id="KW-1185">Reference proteome</keyword>